<dbReference type="SUPFAM" id="SSF56436">
    <property type="entry name" value="C-type lectin-like"/>
    <property type="match status" value="2"/>
</dbReference>
<protein>
    <recommendedName>
        <fullName evidence="2">C-type lectin domain-containing protein</fullName>
    </recommendedName>
</protein>
<dbReference type="InterPro" id="IPR001304">
    <property type="entry name" value="C-type_lectin-like"/>
</dbReference>
<dbReference type="EMBL" id="OZ035827">
    <property type="protein sequence ID" value="CAL1605744.1"/>
    <property type="molecule type" value="Genomic_DNA"/>
</dbReference>
<dbReference type="AlphaFoldDB" id="A0AAV2LXI0"/>
<evidence type="ECO:0000313" key="3">
    <source>
        <dbReference type="EMBL" id="CAL1605744.1"/>
    </source>
</evidence>
<dbReference type="PANTHER" id="PTHR45784">
    <property type="entry name" value="C-TYPE LECTIN DOMAIN FAMILY 20 MEMBER A-RELATED"/>
    <property type="match status" value="1"/>
</dbReference>
<evidence type="ECO:0000313" key="4">
    <source>
        <dbReference type="Proteomes" id="UP001497482"/>
    </source>
</evidence>
<dbReference type="InterPro" id="IPR016186">
    <property type="entry name" value="C-type_lectin-like/link_sf"/>
</dbReference>
<dbReference type="Proteomes" id="UP001497482">
    <property type="component" value="Chromosome 5"/>
</dbReference>
<keyword evidence="4" id="KW-1185">Reference proteome</keyword>
<feature type="region of interest" description="Disordered" evidence="1">
    <location>
        <begin position="588"/>
        <end position="607"/>
    </location>
</feature>
<dbReference type="Pfam" id="PF00059">
    <property type="entry name" value="Lectin_C"/>
    <property type="match status" value="2"/>
</dbReference>
<dbReference type="PANTHER" id="PTHR45784:SF3">
    <property type="entry name" value="C-TYPE LECTIN DOMAIN FAMILY 4 MEMBER K-LIKE-RELATED"/>
    <property type="match status" value="1"/>
</dbReference>
<accession>A0AAV2LXI0</accession>
<name>A0AAV2LXI0_KNICA</name>
<dbReference type="SMART" id="SM00034">
    <property type="entry name" value="CLECT"/>
    <property type="match status" value="2"/>
</dbReference>
<dbReference type="Gene3D" id="3.10.100.10">
    <property type="entry name" value="Mannose-Binding Protein A, subunit A"/>
    <property type="match status" value="2"/>
</dbReference>
<proteinExistence type="predicted"/>
<dbReference type="PROSITE" id="PS50041">
    <property type="entry name" value="C_TYPE_LECTIN_2"/>
    <property type="match status" value="2"/>
</dbReference>
<gene>
    <name evidence="3" type="ORF">KC01_LOCUS33069</name>
</gene>
<organism evidence="3 4">
    <name type="scientific">Knipowitschia caucasica</name>
    <name type="common">Caucasian dwarf goby</name>
    <name type="synonym">Pomatoschistus caucasicus</name>
    <dbReference type="NCBI Taxonomy" id="637954"/>
    <lineage>
        <taxon>Eukaryota</taxon>
        <taxon>Metazoa</taxon>
        <taxon>Chordata</taxon>
        <taxon>Craniata</taxon>
        <taxon>Vertebrata</taxon>
        <taxon>Euteleostomi</taxon>
        <taxon>Actinopterygii</taxon>
        <taxon>Neopterygii</taxon>
        <taxon>Teleostei</taxon>
        <taxon>Neoteleostei</taxon>
        <taxon>Acanthomorphata</taxon>
        <taxon>Gobiaria</taxon>
        <taxon>Gobiiformes</taxon>
        <taxon>Gobioidei</taxon>
        <taxon>Gobiidae</taxon>
        <taxon>Gobiinae</taxon>
        <taxon>Knipowitschia</taxon>
    </lineage>
</organism>
<evidence type="ECO:0000256" key="1">
    <source>
        <dbReference type="SAM" id="MobiDB-lite"/>
    </source>
</evidence>
<evidence type="ECO:0000259" key="2">
    <source>
        <dbReference type="PROSITE" id="PS50041"/>
    </source>
</evidence>
<dbReference type="InterPro" id="IPR016187">
    <property type="entry name" value="CTDL_fold"/>
</dbReference>
<feature type="domain" description="C-type lectin" evidence="2">
    <location>
        <begin position="292"/>
        <end position="400"/>
    </location>
</feature>
<sequence>MVLRVQEGMVFRVQEGSVLRVQEGVVLRVQEGTVLRVQEGMVFRVQEGLVLRVQEGTVLKVQEGARGLQGSRRHVRSSRFKKARALFRVQEGAVFKVQEGTCGLQGSRRRGLQGSRRHVRSSGFKKAWSSGFKKARSSGFKKARVVFRVQEGTCGLQGSRRRGLQGSRRHVRSSGFKKAWSSGFKKARSSGFKKARVVFRVQEGTCGLQGSRRHVRSSGFKKARPSGFKKARSSGFKKTLVLREVPALRSGREELRVLPSPLRLRARASDLLKVRGGDTGAAQTRRGVYTGTCGREYHFVKQELSWSEAQTFCRVHHQDLATITALEEASTLHRDHNYTGLAWIGLHDVWRWTSTGETLGHYTNWKTSAPPDPSPCIAIDSADVKWFGHTCSHEHTFLCYTAGTPKRYHFIETTKTWDDAVLYCRSHYTDLAMIQSGSESTSVSSLLSSKSEPCIWIGLHKEWSDGTGLGFTNWEDDSDGNQCAAEGPDHRWFSQGCGQRLPFFCQGARIKKSLRVKMTFGSCLDLLDESKMKMMLQQMEEALRLKGVTNVTISTRSVRVKTMDLNLPPKPTVSEHCPVWNMGPQLGQEPEDCGNNSITGDPDCSGL</sequence>
<feature type="domain" description="C-type lectin" evidence="2">
    <location>
        <begin position="408"/>
        <end position="506"/>
    </location>
</feature>
<reference evidence="3 4" key="1">
    <citation type="submission" date="2024-04" db="EMBL/GenBank/DDBJ databases">
        <authorList>
            <person name="Waldvogel A.-M."/>
            <person name="Schoenle A."/>
        </authorList>
    </citation>
    <scope>NUCLEOTIDE SEQUENCE [LARGE SCALE GENOMIC DNA]</scope>
</reference>